<comment type="similarity">
    <text evidence="2">Belongs to the FAD-dependent oxidoreductase family.</text>
</comment>
<evidence type="ECO:0000256" key="3">
    <source>
        <dbReference type="ARBA" id="ARBA00022630"/>
    </source>
</evidence>
<keyword evidence="3" id="KW-0285">Flavoprotein</keyword>
<dbReference type="PANTHER" id="PTHR43429">
    <property type="entry name" value="PYRIDINE NUCLEOTIDE-DISULFIDE OXIDOREDUCTASE DOMAIN-CONTAINING"/>
    <property type="match status" value="1"/>
</dbReference>
<evidence type="ECO:0000256" key="1">
    <source>
        <dbReference type="ARBA" id="ARBA00001974"/>
    </source>
</evidence>
<dbReference type="InterPro" id="IPR036188">
    <property type="entry name" value="FAD/NAD-bd_sf"/>
</dbReference>
<dbReference type="InterPro" id="IPR050260">
    <property type="entry name" value="FAD-bd_OxRdtase"/>
</dbReference>
<dbReference type="RefSeq" id="WP_180549625.1">
    <property type="nucleotide sequence ID" value="NZ_JACCKX010000001.1"/>
</dbReference>
<dbReference type="Pfam" id="PF07992">
    <property type="entry name" value="Pyr_redox_2"/>
    <property type="match status" value="1"/>
</dbReference>
<dbReference type="SUPFAM" id="SSF51905">
    <property type="entry name" value="FAD/NAD(P)-binding domain"/>
    <property type="match status" value="1"/>
</dbReference>
<keyword evidence="4" id="KW-0274">FAD</keyword>
<dbReference type="Proteomes" id="UP000589716">
    <property type="component" value="Unassembled WGS sequence"/>
</dbReference>
<dbReference type="GO" id="GO:0016491">
    <property type="term" value="F:oxidoreductase activity"/>
    <property type="evidence" value="ECO:0007669"/>
    <property type="project" value="InterPro"/>
</dbReference>
<evidence type="ECO:0000259" key="5">
    <source>
        <dbReference type="Pfam" id="PF07992"/>
    </source>
</evidence>
<evidence type="ECO:0000256" key="4">
    <source>
        <dbReference type="ARBA" id="ARBA00022827"/>
    </source>
</evidence>
<dbReference type="PRINTS" id="PR00469">
    <property type="entry name" value="PNDRDTASEII"/>
</dbReference>
<dbReference type="AlphaFoldDB" id="A0A853IUS3"/>
<dbReference type="Gene3D" id="3.50.50.60">
    <property type="entry name" value="FAD/NAD(P)-binding domain"/>
    <property type="match status" value="2"/>
</dbReference>
<sequence>MHHVILGAGPAGVIAAETLRKAAPADTITLVGGEAEAPYSRMAIPYLIAGNVAESGTHLRHGSDHFKQLRIDQIQAKAMRIEPADHRVVLDNGQTLTYDRLLIATGSNPVRLSVPGGDSEDVFNCWTLADARAIMERVQPGVRVVQTGAGFIGAIIMESLRLRGAKMTMVAKGDRMVPRMMGEVAGGMILDWCRAQGVEVITESVFERIQPAQAGQPMKVHLSNGQAIEADVIISSTGVRPSIAFLDGSGVATKSGVLTDSRMRTNVDGIFAAGDCAEAFDKASGKPVVSAIQPNAADQARVAALNMAGQPAELKSVPTLNVLDTMGLISASFGHWQGVPAEQGGAHADLTDQTGLRHLNLQFQDDVLIGANAINWTEHVGVLRGLIDGKVKLGAWKDRLQDDPTQLMPAYLACAQALGQWNGAGDERRR</sequence>
<comment type="caution">
    <text evidence="6">The sequence shown here is derived from an EMBL/GenBank/DDBJ whole genome shotgun (WGS) entry which is preliminary data.</text>
</comment>
<accession>A0A853IUS3</accession>
<protein>
    <submittedName>
        <fullName evidence="6">NAD(P)/FAD-dependent oxidoreductase</fullName>
    </submittedName>
</protein>
<dbReference type="PANTHER" id="PTHR43429:SF3">
    <property type="entry name" value="NITRITE REDUCTASE [NAD(P)H]"/>
    <property type="match status" value="1"/>
</dbReference>
<gene>
    <name evidence="6" type="ORF">H0I39_03875</name>
</gene>
<keyword evidence="7" id="KW-1185">Reference proteome</keyword>
<comment type="cofactor">
    <cofactor evidence="1">
        <name>FAD</name>
        <dbReference type="ChEBI" id="CHEBI:57692"/>
    </cofactor>
</comment>
<dbReference type="PRINTS" id="PR00368">
    <property type="entry name" value="FADPNR"/>
</dbReference>
<proteinExistence type="inferred from homology"/>
<reference evidence="6 7" key="1">
    <citation type="submission" date="2020-07" db="EMBL/GenBank/DDBJ databases">
        <authorList>
            <person name="Maaloum M."/>
        </authorList>
    </citation>
    <scope>NUCLEOTIDE SEQUENCE [LARGE SCALE GENOMIC DNA]</scope>
    <source>
        <strain evidence="6 7">GCS-AN-3</strain>
    </source>
</reference>
<dbReference type="EMBL" id="JACCKX010000001">
    <property type="protein sequence ID" value="NZA01117.1"/>
    <property type="molecule type" value="Genomic_DNA"/>
</dbReference>
<organism evidence="6 7">
    <name type="scientific">Ottowia beijingensis</name>
    <dbReference type="NCBI Taxonomy" id="1207057"/>
    <lineage>
        <taxon>Bacteria</taxon>
        <taxon>Pseudomonadati</taxon>
        <taxon>Pseudomonadota</taxon>
        <taxon>Betaproteobacteria</taxon>
        <taxon>Burkholderiales</taxon>
        <taxon>Comamonadaceae</taxon>
        <taxon>Ottowia</taxon>
    </lineage>
</organism>
<dbReference type="InterPro" id="IPR023753">
    <property type="entry name" value="FAD/NAD-binding_dom"/>
</dbReference>
<feature type="domain" description="FAD/NAD(P)-binding" evidence="5">
    <location>
        <begin position="2"/>
        <end position="282"/>
    </location>
</feature>
<evidence type="ECO:0000313" key="7">
    <source>
        <dbReference type="Proteomes" id="UP000589716"/>
    </source>
</evidence>
<name>A0A853IUS3_9BURK</name>
<evidence type="ECO:0000256" key="2">
    <source>
        <dbReference type="ARBA" id="ARBA00006442"/>
    </source>
</evidence>
<evidence type="ECO:0000313" key="6">
    <source>
        <dbReference type="EMBL" id="NZA01117.1"/>
    </source>
</evidence>